<dbReference type="Proteomes" id="UP000002300">
    <property type="component" value="Chromosome"/>
</dbReference>
<feature type="domain" description="Helix-turn-helix conjugative transposon-like" evidence="1">
    <location>
        <begin position="10"/>
        <end position="58"/>
    </location>
</feature>
<evidence type="ECO:0000313" key="3">
    <source>
        <dbReference type="Proteomes" id="UP000002300"/>
    </source>
</evidence>
<dbReference type="Pfam" id="PF12645">
    <property type="entry name" value="HTH_16"/>
    <property type="match status" value="1"/>
</dbReference>
<proteinExistence type="predicted"/>
<dbReference type="AlphaFoldDB" id="A7GKW6"/>
<evidence type="ECO:0000259" key="1">
    <source>
        <dbReference type="Pfam" id="PF12645"/>
    </source>
</evidence>
<gene>
    <name evidence="2" type="ordered locus">Bcer98_0419</name>
</gene>
<keyword evidence="3" id="KW-1185">Reference proteome</keyword>
<reference evidence="2 3" key="1">
    <citation type="journal article" date="2008" name="Chem. Biol. Interact.">
        <title>Extending the Bacillus cereus group genomics to putative food-borne pathogens of different toxicity.</title>
        <authorList>
            <person name="Lapidus A."/>
            <person name="Goltsman E."/>
            <person name="Auger S."/>
            <person name="Galleron N."/>
            <person name="Segurens B."/>
            <person name="Dossat C."/>
            <person name="Land M.L."/>
            <person name="Broussolle V."/>
            <person name="Brillard J."/>
            <person name="Guinebretiere M.H."/>
            <person name="Sanchis V."/>
            <person name="Nguen-The C."/>
            <person name="Lereclus D."/>
            <person name="Richardson P."/>
            <person name="Wincker P."/>
            <person name="Weissenbach J."/>
            <person name="Ehrlich S.D."/>
            <person name="Sorokin A."/>
        </authorList>
    </citation>
    <scope>NUCLEOTIDE SEQUENCE [LARGE SCALE GENOMIC DNA]</scope>
    <source>
        <strain evidence="3">DSM 22905 / CIP 110041 / 391-98 / NVH 391-98</strain>
    </source>
</reference>
<organism evidence="2 3">
    <name type="scientific">Bacillus cytotoxicus (strain DSM 22905 / CIP 110041 / 391-98 / NVH 391-98)</name>
    <dbReference type="NCBI Taxonomy" id="315749"/>
    <lineage>
        <taxon>Bacteria</taxon>
        <taxon>Bacillati</taxon>
        <taxon>Bacillota</taxon>
        <taxon>Bacilli</taxon>
        <taxon>Bacillales</taxon>
        <taxon>Bacillaceae</taxon>
        <taxon>Bacillus</taxon>
        <taxon>Bacillus cereus group</taxon>
    </lineage>
</organism>
<dbReference type="EMBL" id="CP000764">
    <property type="protein sequence ID" value="ABS20774.1"/>
    <property type="molecule type" value="Genomic_DNA"/>
</dbReference>
<sequence length="59" mass="6927">MKNKQNVLPFPIIVLAVQGDVMAMNQILKHFEHYMIKLSQKTLFDEFGNPYIHVEPEIK</sequence>
<dbReference type="OrthoDB" id="9801453at2"/>
<dbReference type="HOGENOM" id="CLU_188176_0_0_9"/>
<dbReference type="RefSeq" id="WP_011983532.1">
    <property type="nucleotide sequence ID" value="NC_009674.1"/>
</dbReference>
<dbReference type="eggNOG" id="ENOG50337FZ">
    <property type="taxonomic scope" value="Bacteria"/>
</dbReference>
<protein>
    <submittedName>
        <fullName evidence="2">Conjugative transposon protein</fullName>
    </submittedName>
</protein>
<name>A7GKW6_BACCN</name>
<evidence type="ECO:0000313" key="2">
    <source>
        <dbReference type="EMBL" id="ABS20774.1"/>
    </source>
</evidence>
<dbReference type="STRING" id="315749.Bcer98_0419"/>
<dbReference type="InterPro" id="IPR024760">
    <property type="entry name" value="HTH_dom_conjug_TS-like"/>
</dbReference>
<dbReference type="GeneID" id="33895767"/>
<dbReference type="KEGG" id="bcy:Bcer98_0419"/>
<accession>A7GKW6</accession>